<comment type="caution">
    <text evidence="7">The sequence shown here is derived from an EMBL/GenBank/DDBJ whole genome shotgun (WGS) entry which is preliminary data.</text>
</comment>
<dbReference type="Pfam" id="PF01869">
    <property type="entry name" value="BcrAD_BadFG"/>
    <property type="match status" value="2"/>
</dbReference>
<evidence type="ECO:0000256" key="3">
    <source>
        <dbReference type="ARBA" id="ARBA00023004"/>
    </source>
</evidence>
<dbReference type="PANTHER" id="PTHR32329">
    <property type="entry name" value="BIFUNCTIONAL PROTEIN [INCLUDES 2-HYDROXYACYL-COA DEHYDRATASE (N-TER) AND ITS ACTIVATOR DOMAIN (C_TERM)-RELATED"/>
    <property type="match status" value="1"/>
</dbReference>
<accession>A0ABQ1DXD7</accession>
<dbReference type="CDD" id="cd24034">
    <property type="entry name" value="ASKHA_NBD_O66634-like_rpt1"/>
    <property type="match status" value="1"/>
</dbReference>
<dbReference type="InterPro" id="IPR018709">
    <property type="entry name" value="CoA_activase_DUF2229"/>
</dbReference>
<gene>
    <name evidence="7" type="ORF">BUFA31_05600</name>
</gene>
<sequence>MGEIKGIMNVNVGIDIGSTTVKIVVVRDGEIIHKHYERHFSKVREKAVELVRAARELIGEDTPLRCSITGSAGLGVAKAADIDFVQEVFATRKAVGVHVPQADVVIELGGEDAKIVFLTGQLEERMNGSCAGGTGAFIDQMAVLLDVTPSELDELAQGAERIYTIASRCGVFAKSDIQPLLNEGARKEDVAASIFQAVVNQTIAGLAQGREVKGDVLFLGGPLFFFKGLQKRFQETLKLDDAHAHFPALAPYAIAAGAAEYAGGTQKTYTVDSLLAALEKAADAPVVANYLPPLFEDEQQYEEFKNRHAMHDVMTQNVTMYEGDAYLGIDCGSTTTKLVLIGEDDQILFHHYQSNKGNPADVIREQLTRLYELCGDRVHIVSSAVTGYGEALIQNAFGVDFGLVETVAHFRAARHFCPDVDFIIDIGGQDIKCFKIRNKCIDNISLNEACSSGCGSFIETFARSMGYSIEEFCKLGLFAKHPIDLGSRCTVFMNSSVKQAQKDGAGIDAISAGLSVSVVKNALYKVIRAHSPDDLGQHIVVQGGTFLNDAILRSFEQEIGRDVTRPAISGLMGAYGAALHAKDNRRDTTTLIGTDILAGFEHNVRSTRCGLCENHCNLTINDFGGGRRFISGNRCERPLGGTKKADLPNLYKWKLEKLKSYGKPSGIANPIAKIGLPFGLNNFELLPFWTAFLRKLGFETVLSDVSTRDMYMQGQHSIPSDTVCYPAKLMHGHIENLLEKGVDAIFYPCMTYNLDEERATNHYNCPVVAYYPELLKANVSALADFDFMMPYFELADKKRFTKHAVKYFCGKYPQIKKKQVIAAVEDAYMAQDEYYIDVRIEGQRAIRYADEHDLDVAVIAGRPYHVDPEINHGIDQLIASFGLVIVSEDAVWQLTDAPEVHVLNQWTYHSRMYGAAKYVTQKENAQLIQLVSFGCGIDAITTDEMRAICENGGKIYTQLKIDEISNLGAAKIRIRSMLAAVEEGRKLAEQQNA</sequence>
<dbReference type="Proteomes" id="UP000620147">
    <property type="component" value="Unassembled WGS sequence"/>
</dbReference>
<name>A0ABQ1DXD7_9FIRM</name>
<dbReference type="NCBIfam" id="TIGR00241">
    <property type="entry name" value="CoA_E_activ"/>
    <property type="match status" value="2"/>
</dbReference>
<dbReference type="EMBL" id="BLYJ01000005">
    <property type="protein sequence ID" value="GFO87396.1"/>
    <property type="molecule type" value="Genomic_DNA"/>
</dbReference>
<dbReference type="InterPro" id="IPR002731">
    <property type="entry name" value="ATPase_BadF"/>
</dbReference>
<keyword evidence="4" id="KW-0411">Iron-sulfur</keyword>
<keyword evidence="3" id="KW-0408">Iron</keyword>
<feature type="domain" description="DUF2229" evidence="6">
    <location>
        <begin position="673"/>
        <end position="891"/>
    </location>
</feature>
<dbReference type="InterPro" id="IPR043129">
    <property type="entry name" value="ATPase_NBD"/>
</dbReference>
<feature type="domain" description="ATPase BadF/BadG/BcrA/BcrD type" evidence="5">
    <location>
        <begin position="327"/>
        <end position="581"/>
    </location>
</feature>
<dbReference type="PANTHER" id="PTHR32329:SF4">
    <property type="entry name" value="ACTIVATOR OF 2-HYDROXYACYL-COA DEHYDRATASE"/>
    <property type="match status" value="1"/>
</dbReference>
<organism evidence="7 8">
    <name type="scientific">Butyricicoccus faecihominis</name>
    <dbReference type="NCBI Taxonomy" id="1712515"/>
    <lineage>
        <taxon>Bacteria</taxon>
        <taxon>Bacillati</taxon>
        <taxon>Bacillota</taxon>
        <taxon>Clostridia</taxon>
        <taxon>Eubacteriales</taxon>
        <taxon>Butyricicoccaceae</taxon>
        <taxon>Butyricicoccus</taxon>
    </lineage>
</organism>
<dbReference type="RefSeq" id="WP_279326450.1">
    <property type="nucleotide sequence ID" value="NZ_BLYJ01000005.1"/>
</dbReference>
<proteinExistence type="predicted"/>
<evidence type="ECO:0000256" key="2">
    <source>
        <dbReference type="ARBA" id="ARBA00022723"/>
    </source>
</evidence>
<evidence type="ECO:0000313" key="8">
    <source>
        <dbReference type="Proteomes" id="UP000620147"/>
    </source>
</evidence>
<protein>
    <submittedName>
        <fullName evidence="7">2-hydroxyglutaryl-CoA dehydratase</fullName>
    </submittedName>
</protein>
<evidence type="ECO:0000256" key="4">
    <source>
        <dbReference type="ARBA" id="ARBA00023014"/>
    </source>
</evidence>
<evidence type="ECO:0000256" key="1">
    <source>
        <dbReference type="ARBA" id="ARBA00001966"/>
    </source>
</evidence>
<dbReference type="InterPro" id="IPR051805">
    <property type="entry name" value="Dehydratase_Activator_Redct"/>
</dbReference>
<dbReference type="InterPro" id="IPR008275">
    <property type="entry name" value="CoA_E_activase_dom"/>
</dbReference>
<keyword evidence="8" id="KW-1185">Reference proteome</keyword>
<dbReference type="SUPFAM" id="SSF53067">
    <property type="entry name" value="Actin-like ATPase domain"/>
    <property type="match status" value="2"/>
</dbReference>
<reference evidence="7 8" key="1">
    <citation type="submission" date="2020-06" db="EMBL/GenBank/DDBJ databases">
        <title>Characterization of fructooligosaccharide metabolism and fructooligosaccharide-degrading enzymes in human commensal butyrate producers.</title>
        <authorList>
            <person name="Tanno H."/>
            <person name="Fujii T."/>
            <person name="Hirano K."/>
            <person name="Maeno S."/>
            <person name="Tonozuka T."/>
            <person name="Sakamoto M."/>
            <person name="Ohkuma M."/>
            <person name="Tochio T."/>
            <person name="Endo A."/>
        </authorList>
    </citation>
    <scope>NUCLEOTIDE SEQUENCE [LARGE SCALE GENOMIC DNA]</scope>
    <source>
        <strain evidence="7 8">JCM 31056</strain>
    </source>
</reference>
<dbReference type="Pfam" id="PF09989">
    <property type="entry name" value="DUF2229"/>
    <property type="match status" value="1"/>
</dbReference>
<dbReference type="Gene3D" id="3.30.420.40">
    <property type="match status" value="4"/>
</dbReference>
<dbReference type="CDD" id="cd24035">
    <property type="entry name" value="ASKHA_NBD_O66634-like_rpt2"/>
    <property type="match status" value="1"/>
</dbReference>
<feature type="domain" description="ATPase BadF/BadG/BcrA/BcrD type" evidence="5">
    <location>
        <begin position="12"/>
        <end position="262"/>
    </location>
</feature>
<evidence type="ECO:0000313" key="7">
    <source>
        <dbReference type="EMBL" id="GFO87396.1"/>
    </source>
</evidence>
<comment type="cofactor">
    <cofactor evidence="1">
        <name>[4Fe-4S] cluster</name>
        <dbReference type="ChEBI" id="CHEBI:49883"/>
    </cofactor>
</comment>
<evidence type="ECO:0000259" key="5">
    <source>
        <dbReference type="Pfam" id="PF01869"/>
    </source>
</evidence>
<keyword evidence="2" id="KW-0479">Metal-binding</keyword>
<evidence type="ECO:0000259" key="6">
    <source>
        <dbReference type="Pfam" id="PF09989"/>
    </source>
</evidence>